<proteinExistence type="predicted"/>
<dbReference type="Proteomes" id="UP000518266">
    <property type="component" value="Unassembled WGS sequence"/>
</dbReference>
<dbReference type="AlphaFoldDB" id="A0A7J5YKH2"/>
<evidence type="ECO:0000256" key="1">
    <source>
        <dbReference type="SAM" id="MobiDB-lite"/>
    </source>
</evidence>
<name>A0A7J5YKH2_DISMA</name>
<accession>A0A7J5YKH2</accession>
<feature type="region of interest" description="Disordered" evidence="1">
    <location>
        <begin position="1"/>
        <end position="63"/>
    </location>
</feature>
<evidence type="ECO:0000313" key="3">
    <source>
        <dbReference type="Proteomes" id="UP000518266"/>
    </source>
</evidence>
<feature type="compositionally biased region" description="Basic and acidic residues" evidence="1">
    <location>
        <begin position="36"/>
        <end position="45"/>
    </location>
</feature>
<gene>
    <name evidence="2" type="ORF">F7725_015484</name>
</gene>
<feature type="compositionally biased region" description="Low complexity" evidence="1">
    <location>
        <begin position="8"/>
        <end position="18"/>
    </location>
</feature>
<keyword evidence="3" id="KW-1185">Reference proteome</keyword>
<protein>
    <submittedName>
        <fullName evidence="2">Uncharacterized protein</fullName>
    </submittedName>
</protein>
<dbReference type="EMBL" id="JAAKFY010000012">
    <property type="protein sequence ID" value="KAF3848987.1"/>
    <property type="molecule type" value="Genomic_DNA"/>
</dbReference>
<comment type="caution">
    <text evidence="2">The sequence shown here is derived from an EMBL/GenBank/DDBJ whole genome shotgun (WGS) entry which is preliminary data.</text>
</comment>
<feature type="compositionally biased region" description="Basic and acidic residues" evidence="1">
    <location>
        <begin position="228"/>
        <end position="238"/>
    </location>
</feature>
<organism evidence="2 3">
    <name type="scientific">Dissostichus mawsoni</name>
    <name type="common">Antarctic cod</name>
    <dbReference type="NCBI Taxonomy" id="36200"/>
    <lineage>
        <taxon>Eukaryota</taxon>
        <taxon>Metazoa</taxon>
        <taxon>Chordata</taxon>
        <taxon>Craniata</taxon>
        <taxon>Vertebrata</taxon>
        <taxon>Euteleostomi</taxon>
        <taxon>Actinopterygii</taxon>
        <taxon>Neopterygii</taxon>
        <taxon>Teleostei</taxon>
        <taxon>Neoteleostei</taxon>
        <taxon>Acanthomorphata</taxon>
        <taxon>Eupercaria</taxon>
        <taxon>Perciformes</taxon>
        <taxon>Notothenioidei</taxon>
        <taxon>Nototheniidae</taxon>
        <taxon>Dissostichus</taxon>
    </lineage>
</organism>
<feature type="compositionally biased region" description="Acidic residues" evidence="1">
    <location>
        <begin position="26"/>
        <end position="35"/>
    </location>
</feature>
<dbReference type="OrthoDB" id="10657867at2759"/>
<sequence>MAFHLDSSRCAGAVSSSSPARGAAECSEDAVDEDGHDGGADQTRDGHRHKPRHEDVSEQTPVDGLFRAQPSYRNHRAHLETQQRSLPIVWITLRPHTQSPAQMPTPPYSSSQIGVGHRLPESFGCCLRSPSPFPVSRPLSQGFGSGVLCHSIAVAVSVHADDGHGVGGVAVVTADGSVPPSPMQSPTLASDDPEHHLPDEYENAAWADNKPDHKGRQQSEAQGDEQDAPPRDLVKSQH</sequence>
<evidence type="ECO:0000313" key="2">
    <source>
        <dbReference type="EMBL" id="KAF3848987.1"/>
    </source>
</evidence>
<reference evidence="2 3" key="1">
    <citation type="submission" date="2020-03" db="EMBL/GenBank/DDBJ databases">
        <title>Dissostichus mawsoni Genome sequencing and assembly.</title>
        <authorList>
            <person name="Park H."/>
        </authorList>
    </citation>
    <scope>NUCLEOTIDE SEQUENCE [LARGE SCALE GENOMIC DNA]</scope>
    <source>
        <strain evidence="2">DM0001</strain>
        <tissue evidence="2">Muscle</tissue>
    </source>
</reference>
<feature type="region of interest" description="Disordered" evidence="1">
    <location>
        <begin position="175"/>
        <end position="238"/>
    </location>
</feature>